<keyword evidence="2" id="KW-0560">Oxidoreductase</keyword>
<dbReference type="PRINTS" id="PR00080">
    <property type="entry name" value="SDRFAMILY"/>
</dbReference>
<accession>A0A1L9PYB9</accession>
<evidence type="ECO:0000256" key="1">
    <source>
        <dbReference type="ARBA" id="ARBA00006484"/>
    </source>
</evidence>
<dbReference type="InterPro" id="IPR036291">
    <property type="entry name" value="NAD(P)-bd_dom_sf"/>
</dbReference>
<organism evidence="3 4">
    <name type="scientific">Aspergillus versicolor CBS 583.65</name>
    <dbReference type="NCBI Taxonomy" id="1036611"/>
    <lineage>
        <taxon>Eukaryota</taxon>
        <taxon>Fungi</taxon>
        <taxon>Dikarya</taxon>
        <taxon>Ascomycota</taxon>
        <taxon>Pezizomycotina</taxon>
        <taxon>Eurotiomycetes</taxon>
        <taxon>Eurotiomycetidae</taxon>
        <taxon>Eurotiales</taxon>
        <taxon>Aspergillaceae</taxon>
        <taxon>Aspergillus</taxon>
        <taxon>Aspergillus subgen. Nidulantes</taxon>
    </lineage>
</organism>
<dbReference type="EMBL" id="KV878135">
    <property type="protein sequence ID" value="OJJ06539.1"/>
    <property type="molecule type" value="Genomic_DNA"/>
</dbReference>
<reference evidence="4" key="1">
    <citation type="journal article" date="2017" name="Genome Biol.">
        <title>Comparative genomics reveals high biological diversity and specific adaptations in the industrially and medically important fungal genus Aspergillus.</title>
        <authorList>
            <person name="de Vries R.P."/>
            <person name="Riley R."/>
            <person name="Wiebenga A."/>
            <person name="Aguilar-Osorio G."/>
            <person name="Amillis S."/>
            <person name="Uchima C.A."/>
            <person name="Anderluh G."/>
            <person name="Asadollahi M."/>
            <person name="Askin M."/>
            <person name="Barry K."/>
            <person name="Battaglia E."/>
            <person name="Bayram O."/>
            <person name="Benocci T."/>
            <person name="Braus-Stromeyer S.A."/>
            <person name="Caldana C."/>
            <person name="Canovas D."/>
            <person name="Cerqueira G.C."/>
            <person name="Chen F."/>
            <person name="Chen W."/>
            <person name="Choi C."/>
            <person name="Clum A."/>
            <person name="Dos Santos R.A."/>
            <person name="Damasio A.R."/>
            <person name="Diallinas G."/>
            <person name="Emri T."/>
            <person name="Fekete E."/>
            <person name="Flipphi M."/>
            <person name="Freyberg S."/>
            <person name="Gallo A."/>
            <person name="Gournas C."/>
            <person name="Habgood R."/>
            <person name="Hainaut M."/>
            <person name="Harispe M.L."/>
            <person name="Henrissat B."/>
            <person name="Hilden K.S."/>
            <person name="Hope R."/>
            <person name="Hossain A."/>
            <person name="Karabika E."/>
            <person name="Karaffa L."/>
            <person name="Karanyi Z."/>
            <person name="Krasevec N."/>
            <person name="Kuo A."/>
            <person name="Kusch H."/>
            <person name="LaButti K."/>
            <person name="Lagendijk E.L."/>
            <person name="Lapidus A."/>
            <person name="Levasseur A."/>
            <person name="Lindquist E."/>
            <person name="Lipzen A."/>
            <person name="Logrieco A.F."/>
            <person name="MacCabe A."/>
            <person name="Maekelae M.R."/>
            <person name="Malavazi I."/>
            <person name="Melin P."/>
            <person name="Meyer V."/>
            <person name="Mielnichuk N."/>
            <person name="Miskei M."/>
            <person name="Molnar A.P."/>
            <person name="Mule G."/>
            <person name="Ngan C.Y."/>
            <person name="Orejas M."/>
            <person name="Orosz E."/>
            <person name="Ouedraogo J.P."/>
            <person name="Overkamp K.M."/>
            <person name="Park H.-S."/>
            <person name="Perrone G."/>
            <person name="Piumi F."/>
            <person name="Punt P.J."/>
            <person name="Ram A.F."/>
            <person name="Ramon A."/>
            <person name="Rauscher S."/>
            <person name="Record E."/>
            <person name="Riano-Pachon D.M."/>
            <person name="Robert V."/>
            <person name="Roehrig J."/>
            <person name="Ruller R."/>
            <person name="Salamov A."/>
            <person name="Salih N.S."/>
            <person name="Samson R.A."/>
            <person name="Sandor E."/>
            <person name="Sanguinetti M."/>
            <person name="Schuetze T."/>
            <person name="Sepcic K."/>
            <person name="Shelest E."/>
            <person name="Sherlock G."/>
            <person name="Sophianopoulou V."/>
            <person name="Squina F.M."/>
            <person name="Sun H."/>
            <person name="Susca A."/>
            <person name="Todd R.B."/>
            <person name="Tsang A."/>
            <person name="Unkles S.E."/>
            <person name="van de Wiele N."/>
            <person name="van Rossen-Uffink D."/>
            <person name="Oliveira J.V."/>
            <person name="Vesth T.C."/>
            <person name="Visser J."/>
            <person name="Yu J.-H."/>
            <person name="Zhou M."/>
            <person name="Andersen M.R."/>
            <person name="Archer D.B."/>
            <person name="Baker S.E."/>
            <person name="Benoit I."/>
            <person name="Brakhage A.A."/>
            <person name="Braus G.H."/>
            <person name="Fischer R."/>
            <person name="Frisvad J.C."/>
            <person name="Goldman G.H."/>
            <person name="Houbraken J."/>
            <person name="Oakley B."/>
            <person name="Pocsi I."/>
            <person name="Scazzocchio C."/>
            <person name="Seiboth B."/>
            <person name="vanKuyk P.A."/>
            <person name="Wortman J."/>
            <person name="Dyer P.S."/>
            <person name="Grigoriev I.V."/>
        </authorList>
    </citation>
    <scope>NUCLEOTIDE SEQUENCE [LARGE SCALE GENOMIC DNA]</scope>
    <source>
        <strain evidence="4">CBS 583.65</strain>
    </source>
</reference>
<dbReference type="CDD" id="cd05233">
    <property type="entry name" value="SDR_c"/>
    <property type="match status" value="1"/>
</dbReference>
<sequence>MPRRLEAKIAVITVESIKRDVQRAEIIGFRADLGTESEAQRVIDMITAMFDGRLDVLVNNVAIRNYDPLAETTWSTWEPVVQINMFSFVSMVRAALPLLRKSGKASVMNVSSVNAVYGRKGMGAYDAMKAAVLAFTRTLALEVPATLGQCSTQTD</sequence>
<comment type="similarity">
    <text evidence="1">Belongs to the short-chain dehydrogenases/reductases (SDR) family.</text>
</comment>
<keyword evidence="4" id="KW-1185">Reference proteome</keyword>
<dbReference type="SUPFAM" id="SSF51735">
    <property type="entry name" value="NAD(P)-binding Rossmann-fold domains"/>
    <property type="match status" value="1"/>
</dbReference>
<dbReference type="Gene3D" id="3.40.50.720">
    <property type="entry name" value="NAD(P)-binding Rossmann-like Domain"/>
    <property type="match status" value="1"/>
</dbReference>
<dbReference type="Proteomes" id="UP000184073">
    <property type="component" value="Unassembled WGS sequence"/>
</dbReference>
<evidence type="ECO:0008006" key="5">
    <source>
        <dbReference type="Google" id="ProtNLM"/>
    </source>
</evidence>
<gene>
    <name evidence="3" type="ORF">ASPVEDRAFT_875605</name>
</gene>
<dbReference type="RefSeq" id="XP_040672301.1">
    <property type="nucleotide sequence ID" value="XM_040818092.1"/>
</dbReference>
<dbReference type="GO" id="GO:0016614">
    <property type="term" value="F:oxidoreductase activity, acting on CH-OH group of donors"/>
    <property type="evidence" value="ECO:0007669"/>
    <property type="project" value="UniProtKB-ARBA"/>
</dbReference>
<evidence type="ECO:0000313" key="4">
    <source>
        <dbReference type="Proteomes" id="UP000184073"/>
    </source>
</evidence>
<dbReference type="GeneID" id="63733603"/>
<dbReference type="InterPro" id="IPR002347">
    <property type="entry name" value="SDR_fam"/>
</dbReference>
<dbReference type="PANTHER" id="PTHR48107">
    <property type="entry name" value="NADPH-DEPENDENT ALDEHYDE REDUCTASE-LIKE PROTEIN, CHLOROPLASTIC-RELATED"/>
    <property type="match status" value="1"/>
</dbReference>
<dbReference type="PANTHER" id="PTHR48107:SF16">
    <property type="entry name" value="NADPH-DEPENDENT ALDEHYDE REDUCTASE 1, CHLOROPLASTIC"/>
    <property type="match status" value="1"/>
</dbReference>
<dbReference type="AlphaFoldDB" id="A0A1L9PYB9"/>
<dbReference type="OrthoDB" id="47007at2759"/>
<dbReference type="Pfam" id="PF00106">
    <property type="entry name" value="adh_short"/>
    <property type="match status" value="1"/>
</dbReference>
<dbReference type="VEuPathDB" id="FungiDB:ASPVEDRAFT_875605"/>
<evidence type="ECO:0000256" key="2">
    <source>
        <dbReference type="ARBA" id="ARBA00023002"/>
    </source>
</evidence>
<evidence type="ECO:0000313" key="3">
    <source>
        <dbReference type="EMBL" id="OJJ06539.1"/>
    </source>
</evidence>
<proteinExistence type="inferred from homology"/>
<protein>
    <recommendedName>
        <fullName evidence="5">Ketoreductase (KR) domain-containing protein</fullName>
    </recommendedName>
</protein>
<dbReference type="PRINTS" id="PR00081">
    <property type="entry name" value="GDHRDH"/>
</dbReference>
<dbReference type="STRING" id="1036611.A0A1L9PYB9"/>
<name>A0A1L9PYB9_ASPVE</name>